<dbReference type="EMBL" id="CP000804">
    <property type="protein sequence ID" value="ABU56519.1"/>
    <property type="molecule type" value="Genomic_DNA"/>
</dbReference>
<dbReference type="STRING" id="383372.Rcas_0387"/>
<dbReference type="InterPro" id="IPR054105">
    <property type="entry name" value="WHD_NrtR"/>
</dbReference>
<evidence type="ECO:0000256" key="2">
    <source>
        <dbReference type="RuleBase" id="RU003476"/>
    </source>
</evidence>
<dbReference type="AlphaFoldDB" id="A7NGD2"/>
<reference evidence="4 5" key="1">
    <citation type="submission" date="2007-08" db="EMBL/GenBank/DDBJ databases">
        <title>Complete sequence of Roseiflexus castenholzii DSM 13941.</title>
        <authorList>
            <consortium name="US DOE Joint Genome Institute"/>
            <person name="Copeland A."/>
            <person name="Lucas S."/>
            <person name="Lapidus A."/>
            <person name="Barry K."/>
            <person name="Glavina del Rio T."/>
            <person name="Dalin E."/>
            <person name="Tice H."/>
            <person name="Pitluck S."/>
            <person name="Thompson L.S."/>
            <person name="Brettin T."/>
            <person name="Bruce D."/>
            <person name="Detter J.C."/>
            <person name="Han C."/>
            <person name="Tapia R."/>
            <person name="Schmutz J."/>
            <person name="Larimer F."/>
            <person name="Land M."/>
            <person name="Hauser L."/>
            <person name="Kyrpides N."/>
            <person name="Mikhailova N."/>
            <person name="Bryant D.A."/>
            <person name="Hanada S."/>
            <person name="Tsukatani Y."/>
            <person name="Richardson P."/>
        </authorList>
    </citation>
    <scope>NUCLEOTIDE SEQUENCE [LARGE SCALE GENOMIC DNA]</scope>
    <source>
        <strain evidence="5">DSM 13941 / HLO8</strain>
    </source>
</reference>
<dbReference type="Pfam" id="PF21906">
    <property type="entry name" value="WHD_NrtR"/>
    <property type="match status" value="1"/>
</dbReference>
<dbReference type="InterPro" id="IPR020084">
    <property type="entry name" value="NUDIX_hydrolase_CS"/>
</dbReference>
<dbReference type="Gene3D" id="1.10.10.10">
    <property type="entry name" value="Winged helix-like DNA-binding domain superfamily/Winged helix DNA-binding domain"/>
    <property type="match status" value="1"/>
</dbReference>
<keyword evidence="5" id="KW-1185">Reference proteome</keyword>
<dbReference type="InterPro" id="IPR036390">
    <property type="entry name" value="WH_DNA-bd_sf"/>
</dbReference>
<evidence type="ECO:0000313" key="4">
    <source>
        <dbReference type="EMBL" id="ABU56519.1"/>
    </source>
</evidence>
<dbReference type="HOGENOM" id="CLU_037162_3_1_0"/>
<evidence type="ECO:0000256" key="1">
    <source>
        <dbReference type="ARBA" id="ARBA00022801"/>
    </source>
</evidence>
<dbReference type="PROSITE" id="PS51462">
    <property type="entry name" value="NUDIX"/>
    <property type="match status" value="1"/>
</dbReference>
<dbReference type="Pfam" id="PF00293">
    <property type="entry name" value="NUDIX"/>
    <property type="match status" value="1"/>
</dbReference>
<dbReference type="SUPFAM" id="SSF46785">
    <property type="entry name" value="Winged helix' DNA-binding domain"/>
    <property type="match status" value="1"/>
</dbReference>
<dbReference type="RefSeq" id="WP_011997923.1">
    <property type="nucleotide sequence ID" value="NC_009767.1"/>
</dbReference>
<dbReference type="SUPFAM" id="SSF55811">
    <property type="entry name" value="Nudix"/>
    <property type="match status" value="1"/>
</dbReference>
<dbReference type="KEGG" id="rca:Rcas_0387"/>
<gene>
    <name evidence="4" type="ordered locus">Rcas_0387</name>
</gene>
<comment type="similarity">
    <text evidence="2">Belongs to the Nudix hydrolase family.</text>
</comment>
<feature type="domain" description="Nudix hydrolase" evidence="3">
    <location>
        <begin position="18"/>
        <end position="151"/>
    </location>
</feature>
<sequence length="252" mass="29690">MTDAEETAETYDPSRYERPSVTVDVVIFTLIDRELHVLLVRRKRWPYEGYWAIPGGFVQMHESLEDAARRELEEETGVRDIYIEQLYTFGDPNRDPRTRVISVAYFALVRADRQRLRVSEESIDVRWFPVRAAPSPLAFDHDRILAMALVRLRSKLEYTTLAFELLPEVFSILELKHIYEQIFGEKLDKGNFYRKIKDAGVLEETGLLREGRGRPTRLYRFRRDRGDGQFVFRWREARIDAGESHERDLSSS</sequence>
<dbReference type="CDD" id="cd18873">
    <property type="entry name" value="NUDIX_NadM_like"/>
    <property type="match status" value="1"/>
</dbReference>
<dbReference type="PRINTS" id="PR00502">
    <property type="entry name" value="NUDIXFAMILY"/>
</dbReference>
<dbReference type="InterPro" id="IPR020476">
    <property type="entry name" value="Nudix_hydrolase"/>
</dbReference>
<name>A7NGD2_ROSCS</name>
<dbReference type="Gene3D" id="3.90.79.10">
    <property type="entry name" value="Nucleoside Triphosphate Pyrophosphohydrolase"/>
    <property type="match status" value="1"/>
</dbReference>
<dbReference type="InterPro" id="IPR000086">
    <property type="entry name" value="NUDIX_hydrolase_dom"/>
</dbReference>
<proteinExistence type="inferred from homology"/>
<accession>A7NGD2</accession>
<dbReference type="eggNOG" id="COG1051">
    <property type="taxonomic scope" value="Bacteria"/>
</dbReference>
<organism evidence="4 5">
    <name type="scientific">Roseiflexus castenholzii (strain DSM 13941 / HLO8)</name>
    <dbReference type="NCBI Taxonomy" id="383372"/>
    <lineage>
        <taxon>Bacteria</taxon>
        <taxon>Bacillati</taxon>
        <taxon>Chloroflexota</taxon>
        <taxon>Chloroflexia</taxon>
        <taxon>Chloroflexales</taxon>
        <taxon>Roseiflexineae</taxon>
        <taxon>Roseiflexaceae</taxon>
        <taxon>Roseiflexus</taxon>
    </lineage>
</organism>
<dbReference type="eggNOG" id="COG4111">
    <property type="taxonomic scope" value="Bacteria"/>
</dbReference>
<dbReference type="OrthoDB" id="9786141at2"/>
<dbReference type="PROSITE" id="PS00893">
    <property type="entry name" value="NUDIX_BOX"/>
    <property type="match status" value="1"/>
</dbReference>
<dbReference type="PANTHER" id="PTHR43736">
    <property type="entry name" value="ADP-RIBOSE PYROPHOSPHATASE"/>
    <property type="match status" value="1"/>
</dbReference>
<evidence type="ECO:0000313" key="5">
    <source>
        <dbReference type="Proteomes" id="UP000000263"/>
    </source>
</evidence>
<dbReference type="GO" id="GO:0016787">
    <property type="term" value="F:hydrolase activity"/>
    <property type="evidence" value="ECO:0007669"/>
    <property type="project" value="UniProtKB-KW"/>
</dbReference>
<dbReference type="InterPro" id="IPR036388">
    <property type="entry name" value="WH-like_DNA-bd_sf"/>
</dbReference>
<dbReference type="PANTHER" id="PTHR43736:SF4">
    <property type="entry name" value="SLR1690 PROTEIN"/>
    <property type="match status" value="1"/>
</dbReference>
<evidence type="ECO:0000259" key="3">
    <source>
        <dbReference type="PROSITE" id="PS51462"/>
    </source>
</evidence>
<keyword evidence="1 2" id="KW-0378">Hydrolase</keyword>
<protein>
    <submittedName>
        <fullName evidence="4">NUDIX hydrolase</fullName>
    </submittedName>
</protein>
<dbReference type="Proteomes" id="UP000000263">
    <property type="component" value="Chromosome"/>
</dbReference>
<dbReference type="InterPro" id="IPR015797">
    <property type="entry name" value="NUDIX_hydrolase-like_dom_sf"/>
</dbReference>